<protein>
    <recommendedName>
        <fullName evidence="5">Right handed beta helix domain-containing protein</fullName>
    </recommendedName>
</protein>
<feature type="region of interest" description="Disordered" evidence="1">
    <location>
        <begin position="198"/>
        <end position="221"/>
    </location>
</feature>
<feature type="region of interest" description="Disordered" evidence="1">
    <location>
        <begin position="319"/>
        <end position="338"/>
    </location>
</feature>
<dbReference type="Proteomes" id="UP001281761">
    <property type="component" value="Unassembled WGS sequence"/>
</dbReference>
<comment type="caution">
    <text evidence="3">The sequence shown here is derived from an EMBL/GenBank/DDBJ whole genome shotgun (WGS) entry which is preliminary data.</text>
</comment>
<gene>
    <name evidence="3" type="ORF">BLNAU_13771</name>
</gene>
<feature type="transmembrane region" description="Helical" evidence="2">
    <location>
        <begin position="366"/>
        <end position="394"/>
    </location>
</feature>
<organism evidence="3 4">
    <name type="scientific">Blattamonas nauphoetae</name>
    <dbReference type="NCBI Taxonomy" id="2049346"/>
    <lineage>
        <taxon>Eukaryota</taxon>
        <taxon>Metamonada</taxon>
        <taxon>Preaxostyla</taxon>
        <taxon>Oxymonadida</taxon>
        <taxon>Blattamonas</taxon>
    </lineage>
</organism>
<keyword evidence="4" id="KW-1185">Reference proteome</keyword>
<sequence length="505" mass="55831">MRNCPPSRIGAAWRIDLASREIKGCTIDQCSSTSTESAIIFDNIAQGTLTITNTNIGGILTKNTFDICIAEGGNGGGVWAHNDEAIRLENVEFGEEDIEPNWSSGSRDKQQHSSSLVFLANHNAGGPTYASGETITVKYTGFVNCVTISGHNKRGVVEMTSKRRVLSSDSDDPSTLTFQELTIDVSSSKLTSNNSFLTFEDGSRSSKKKQQDQPLSSQQEPMMDVVVKYDDFLSLLNPKPSNCKYSQPDDSVFPSKQNSDNLAQVLDCPFPHQGRVRWQENEDGRKTSSQGGQNSQGVSFKLNFAKATKAHDMSRAYLQQASKHHRRGHDSDRDDEQSEWRKQAVDYCWTVEWATEKEEDEGKKALLPLFIPIVIMSGIVIVGAMVAMCVVVLMTSTTSSVNTNQVSHFANMLSSILDMVLYSNFFMLRSQYTDTQLESMNVTFMPSTSLITRVFERRATTLGEGLDDVYQEASATNEFSTMEFGGIPIIIPSYNEVKVGCTSAM</sequence>
<evidence type="ECO:0000256" key="1">
    <source>
        <dbReference type="SAM" id="MobiDB-lite"/>
    </source>
</evidence>
<reference evidence="3 4" key="1">
    <citation type="journal article" date="2022" name="bioRxiv">
        <title>Genomics of Preaxostyla Flagellates Illuminates Evolutionary Transitions and the Path Towards Mitochondrial Loss.</title>
        <authorList>
            <person name="Novak L.V.F."/>
            <person name="Treitli S.C."/>
            <person name="Pyrih J."/>
            <person name="Halakuc P."/>
            <person name="Pipaliya S.V."/>
            <person name="Vacek V."/>
            <person name="Brzon O."/>
            <person name="Soukal P."/>
            <person name="Eme L."/>
            <person name="Dacks J.B."/>
            <person name="Karnkowska A."/>
            <person name="Elias M."/>
            <person name="Hampl V."/>
        </authorList>
    </citation>
    <scope>NUCLEOTIDE SEQUENCE [LARGE SCALE GENOMIC DNA]</scope>
    <source>
        <strain evidence="3">NAU3</strain>
        <tissue evidence="3">Gut</tissue>
    </source>
</reference>
<evidence type="ECO:0000313" key="4">
    <source>
        <dbReference type="Proteomes" id="UP001281761"/>
    </source>
</evidence>
<keyword evidence="2" id="KW-1133">Transmembrane helix</keyword>
<evidence type="ECO:0000313" key="3">
    <source>
        <dbReference type="EMBL" id="KAK2951284.1"/>
    </source>
</evidence>
<evidence type="ECO:0008006" key="5">
    <source>
        <dbReference type="Google" id="ProtNLM"/>
    </source>
</evidence>
<evidence type="ECO:0000256" key="2">
    <source>
        <dbReference type="SAM" id="Phobius"/>
    </source>
</evidence>
<name>A0ABQ9XIK0_9EUKA</name>
<accession>A0ABQ9XIK0</accession>
<dbReference type="EMBL" id="JARBJD010000121">
    <property type="protein sequence ID" value="KAK2951284.1"/>
    <property type="molecule type" value="Genomic_DNA"/>
</dbReference>
<proteinExistence type="predicted"/>
<keyword evidence="2" id="KW-0472">Membrane</keyword>
<keyword evidence="2" id="KW-0812">Transmembrane</keyword>